<dbReference type="AlphaFoldDB" id="A0A6J7ETG4"/>
<sequence>MSEVAAECGIAWWTAHRMQALAGLAVIPNTQPVDAITGRNAILNEARLRGIGDVVEFSVPPNWGPAYDKAVRKVTACERHRSIAEVDVTPRLQLGTVPAIMLFVDDPEAVGRWWATMTGSEPENEGGFWWFTLGGSGVDVGFHPRTTR</sequence>
<name>A0A6J7ETG4_9ZZZZ</name>
<reference evidence="1" key="1">
    <citation type="submission" date="2020-05" db="EMBL/GenBank/DDBJ databases">
        <authorList>
            <person name="Chiriac C."/>
            <person name="Salcher M."/>
            <person name="Ghai R."/>
            <person name="Kavagutti S V."/>
        </authorList>
    </citation>
    <scope>NUCLEOTIDE SEQUENCE</scope>
</reference>
<accession>A0A6J7ETG4</accession>
<evidence type="ECO:0000313" key="1">
    <source>
        <dbReference type="EMBL" id="CAB4885581.1"/>
    </source>
</evidence>
<gene>
    <name evidence="1" type="ORF">UFOPK3402_01776</name>
</gene>
<dbReference type="EMBL" id="CAFBLS010000275">
    <property type="protein sequence ID" value="CAB4885581.1"/>
    <property type="molecule type" value="Genomic_DNA"/>
</dbReference>
<protein>
    <submittedName>
        <fullName evidence="1">Unannotated protein</fullName>
    </submittedName>
</protein>
<organism evidence="1">
    <name type="scientific">freshwater metagenome</name>
    <dbReference type="NCBI Taxonomy" id="449393"/>
    <lineage>
        <taxon>unclassified sequences</taxon>
        <taxon>metagenomes</taxon>
        <taxon>ecological metagenomes</taxon>
    </lineage>
</organism>
<proteinExistence type="predicted"/>